<evidence type="ECO:0000256" key="11">
    <source>
        <dbReference type="ARBA" id="ARBA00022989"/>
    </source>
</evidence>
<dbReference type="PIRSF" id="PIRSF038885">
    <property type="entry name" value="COB"/>
    <property type="match status" value="1"/>
</dbReference>
<keyword evidence="11 17" id="KW-1133">Transmembrane helix</keyword>
<feature type="binding site" description="axial binding residue" evidence="15">
    <location>
        <position position="96"/>
    </location>
    <ligand>
        <name>heme b</name>
        <dbReference type="ChEBI" id="CHEBI:60344"/>
        <label>b562</label>
    </ligand>
    <ligandPart>
        <name>Fe</name>
        <dbReference type="ChEBI" id="CHEBI:18248"/>
    </ligandPart>
</feature>
<dbReference type="Gene3D" id="1.20.810.10">
    <property type="entry name" value="Cytochrome Bc1 Complex, Chain C"/>
    <property type="match status" value="1"/>
</dbReference>
<dbReference type="SUPFAM" id="SSF81648">
    <property type="entry name" value="a domain/subunit of cytochrome bc1 complex (Ubiquinol-cytochrome c reductase)"/>
    <property type="match status" value="1"/>
</dbReference>
<evidence type="ECO:0000256" key="12">
    <source>
        <dbReference type="ARBA" id="ARBA00023004"/>
    </source>
</evidence>
<dbReference type="GO" id="GO:0016491">
    <property type="term" value="F:oxidoreductase activity"/>
    <property type="evidence" value="ECO:0007669"/>
    <property type="project" value="InterPro"/>
</dbReference>
<feature type="domain" description="Cytochrome b/b6 N-terminal region profile" evidence="18">
    <location>
        <begin position="13"/>
        <end position="224"/>
    </location>
</feature>
<dbReference type="GO" id="GO:0022904">
    <property type="term" value="P:respiratory electron transport chain"/>
    <property type="evidence" value="ECO:0007669"/>
    <property type="project" value="InterPro"/>
</dbReference>
<dbReference type="SUPFAM" id="SSF81342">
    <property type="entry name" value="Transmembrane di-heme cytochromes"/>
    <property type="match status" value="1"/>
</dbReference>
<dbReference type="CDD" id="cd00284">
    <property type="entry name" value="Cytochrome_b_N"/>
    <property type="match status" value="1"/>
</dbReference>
<dbReference type="InterPro" id="IPR030689">
    <property type="entry name" value="Cytochrome_b"/>
</dbReference>
<dbReference type="Pfam" id="PF00033">
    <property type="entry name" value="Cytochrome_B"/>
    <property type="match status" value="1"/>
</dbReference>
<feature type="transmembrane region" description="Helical" evidence="17">
    <location>
        <begin position="247"/>
        <end position="267"/>
    </location>
</feature>
<dbReference type="AlphaFoldDB" id="A0A368DPW7"/>
<evidence type="ECO:0000256" key="13">
    <source>
        <dbReference type="ARBA" id="ARBA00023136"/>
    </source>
</evidence>
<evidence type="ECO:0000256" key="8">
    <source>
        <dbReference type="ARBA" id="ARBA00022692"/>
    </source>
</evidence>
<dbReference type="InterPro" id="IPR036150">
    <property type="entry name" value="Cyt_b/b6_C_sf"/>
</dbReference>
<feature type="binding site" description="axial binding residue" evidence="15">
    <location>
        <position position="110"/>
    </location>
    <ligand>
        <name>heme b</name>
        <dbReference type="ChEBI" id="CHEBI:60344"/>
        <label>b566</label>
    </ligand>
    <ligandPart>
        <name>Fe</name>
        <dbReference type="ChEBI" id="CHEBI:18248"/>
    </ligandPart>
</feature>
<reference evidence="20 21" key="1">
    <citation type="journal article" date="2018" name="Microbiome">
        <title>Fine metagenomic profile of the Mediterranean stratified and mixed water columns revealed by assembly and recruitment.</title>
        <authorList>
            <person name="Haro-Moreno J.M."/>
            <person name="Lopez-Perez M."/>
            <person name="De La Torre J.R."/>
            <person name="Picazo A."/>
            <person name="Camacho A."/>
            <person name="Rodriguez-Valera F."/>
        </authorList>
    </citation>
    <scope>NUCLEOTIDE SEQUENCE [LARGE SCALE GENOMIC DNA]</scope>
    <source>
        <strain evidence="20">MED-G57</strain>
    </source>
</reference>
<feature type="transmembrane region" description="Helical" evidence="17">
    <location>
        <begin position="154"/>
        <end position="181"/>
    </location>
</feature>
<dbReference type="InterPro" id="IPR005798">
    <property type="entry name" value="Cyt_b/b6_C"/>
</dbReference>
<gene>
    <name evidence="20" type="ORF">DBW71_02120</name>
</gene>
<dbReference type="PANTHER" id="PTHR19271:SF16">
    <property type="entry name" value="CYTOCHROME B"/>
    <property type="match status" value="1"/>
</dbReference>
<keyword evidence="10 16" id="KW-0249">Electron transport</keyword>
<comment type="function">
    <text evidence="1 16">Component of the ubiquinol-cytochrome c reductase complex (complex III or cytochrome b-c1 complex), which is a respiratory chain that generates an electrochemical potential coupled to ATP synthesis.</text>
</comment>
<sequence length="419" mass="47827">MSKESTYIPKTGFSKWFDQRLPLPRMLHDNINAFPTPRNLNYWYTFGGILTFCLITQIVTGIVLAMHYTADAGLAFASVEHIMRNVNYGWLIRYIHAVGASMFFLAVYVHIFRGLYYGSYKAPREMLWILGVVIYLLMVITAFMGYVLPWGQMSFWGATVITNLFSVIPVVGTTITEWLWGGFAVDNATLKRFFSLHYLMPFMIFGVVILHIWSLHVTGNNNPVGVSVKSKQDTVPFSPYYTVKDSVSLVIFIIFFAWFIFFNPNILGHSDNYIMADPLVTPAHIVPEWYLLPFYAILRAIPSKLGGVLVMGAAIGILFILPWLDTSKVRSATFRPLYKQFYWIFLVNCIVLGYLGSQNPEGLFLVASRICTAYYFIHFLVVFPLLGLIEKPKPLPESITKSVLERMEIKNMKQKSVEA</sequence>
<feature type="transmembrane region" description="Helical" evidence="17">
    <location>
        <begin position="90"/>
        <end position="115"/>
    </location>
</feature>
<evidence type="ECO:0000256" key="4">
    <source>
        <dbReference type="ARBA" id="ARBA00013531"/>
    </source>
</evidence>
<evidence type="ECO:0000256" key="6">
    <source>
        <dbReference type="ARBA" id="ARBA00022617"/>
    </source>
</evidence>
<keyword evidence="5 16" id="KW-0813">Transport</keyword>
<dbReference type="GO" id="GO:0046872">
    <property type="term" value="F:metal ion binding"/>
    <property type="evidence" value="ECO:0007669"/>
    <property type="project" value="UniProtKB-KW"/>
</dbReference>
<evidence type="ECO:0000256" key="5">
    <source>
        <dbReference type="ARBA" id="ARBA00022448"/>
    </source>
</evidence>
<feature type="transmembrane region" description="Helical" evidence="17">
    <location>
        <begin position="336"/>
        <end position="356"/>
    </location>
</feature>
<keyword evidence="12 15" id="KW-0408">Iron</keyword>
<comment type="similarity">
    <text evidence="16">Belongs to the cytochrome b family.</text>
</comment>
<evidence type="ECO:0000256" key="15">
    <source>
        <dbReference type="PIRSR" id="PIRSR038885-2"/>
    </source>
</evidence>
<name>A0A368DPW7_9PROT</name>
<feature type="transmembrane region" description="Helical" evidence="17">
    <location>
        <begin position="362"/>
        <end position="389"/>
    </location>
</feature>
<feature type="transmembrane region" description="Helical" evidence="17">
    <location>
        <begin position="127"/>
        <end position="148"/>
    </location>
</feature>
<dbReference type="GO" id="GO:0008121">
    <property type="term" value="F:quinol-cytochrome-c reductase activity"/>
    <property type="evidence" value="ECO:0007669"/>
    <property type="project" value="InterPro"/>
</dbReference>
<protein>
    <recommendedName>
        <fullName evidence="4 16">Cytochrome b</fullName>
    </recommendedName>
</protein>
<dbReference type="InterPro" id="IPR016174">
    <property type="entry name" value="Di-haem_cyt_TM"/>
</dbReference>
<evidence type="ECO:0000256" key="16">
    <source>
        <dbReference type="RuleBase" id="RU003385"/>
    </source>
</evidence>
<feature type="transmembrane region" description="Helical" evidence="17">
    <location>
        <begin position="193"/>
        <end position="213"/>
    </location>
</feature>
<evidence type="ECO:0000256" key="7">
    <source>
        <dbReference type="ARBA" id="ARBA00022660"/>
    </source>
</evidence>
<evidence type="ECO:0000313" key="21">
    <source>
        <dbReference type="Proteomes" id="UP000253570"/>
    </source>
</evidence>
<feature type="transmembrane region" description="Helical" evidence="17">
    <location>
        <begin position="42"/>
        <end position="70"/>
    </location>
</feature>
<keyword evidence="13 17" id="KW-0472">Membrane</keyword>
<dbReference type="InterPro" id="IPR005797">
    <property type="entry name" value="Cyt_b/b6_N"/>
</dbReference>
<dbReference type="PROSITE" id="PS51003">
    <property type="entry name" value="CYTB_CTER"/>
    <property type="match status" value="1"/>
</dbReference>
<evidence type="ECO:0000259" key="18">
    <source>
        <dbReference type="PROSITE" id="PS51002"/>
    </source>
</evidence>
<feature type="domain" description="Cytochrome b/b6 C-terminal region profile" evidence="19">
    <location>
        <begin position="227"/>
        <end position="397"/>
    </location>
</feature>
<evidence type="ECO:0000313" key="20">
    <source>
        <dbReference type="EMBL" id="RCL73888.1"/>
    </source>
</evidence>
<dbReference type="Proteomes" id="UP000253570">
    <property type="component" value="Unassembled WGS sequence"/>
</dbReference>
<dbReference type="CDD" id="cd00290">
    <property type="entry name" value="cytochrome_b_C"/>
    <property type="match status" value="1"/>
</dbReference>
<comment type="cofactor">
    <cofactor evidence="16">
        <name>heme b</name>
        <dbReference type="ChEBI" id="CHEBI:60344"/>
    </cofactor>
    <text evidence="16">Binds 2 heme groups non-covalently.</text>
</comment>
<evidence type="ECO:0000256" key="9">
    <source>
        <dbReference type="ARBA" id="ARBA00022723"/>
    </source>
</evidence>
<feature type="binding site" description="axial binding residue" evidence="15">
    <location>
        <position position="211"/>
    </location>
    <ligand>
        <name>heme b</name>
        <dbReference type="ChEBI" id="CHEBI:60344"/>
        <label>b566</label>
    </ligand>
    <ligandPart>
        <name>Fe</name>
        <dbReference type="ChEBI" id="CHEBI:18248"/>
    </ligandPart>
</feature>
<evidence type="ECO:0000259" key="19">
    <source>
        <dbReference type="PROSITE" id="PS51003"/>
    </source>
</evidence>
<feature type="transmembrane region" description="Helical" evidence="17">
    <location>
        <begin position="304"/>
        <end position="324"/>
    </location>
</feature>
<evidence type="ECO:0000256" key="17">
    <source>
        <dbReference type="SAM" id="Phobius"/>
    </source>
</evidence>
<keyword evidence="6 15" id="KW-0349">Heme</keyword>
<dbReference type="InterPro" id="IPR027387">
    <property type="entry name" value="Cytb/b6-like_sf"/>
</dbReference>
<keyword evidence="7 16" id="KW-0679">Respiratory chain</keyword>
<dbReference type="InterPro" id="IPR048259">
    <property type="entry name" value="Cytochrome_b_N_euk/bac"/>
</dbReference>
<dbReference type="Pfam" id="PF00032">
    <property type="entry name" value="Cytochrom_B_C"/>
    <property type="match status" value="1"/>
</dbReference>
<organism evidence="20 21">
    <name type="scientific">PS1 clade bacterium</name>
    <dbReference type="NCBI Taxonomy" id="2175152"/>
    <lineage>
        <taxon>Bacteria</taxon>
        <taxon>Pseudomonadati</taxon>
        <taxon>Pseudomonadota</taxon>
        <taxon>Alphaproteobacteria</taxon>
        <taxon>PS1 clade</taxon>
    </lineage>
</organism>
<evidence type="ECO:0000256" key="1">
    <source>
        <dbReference type="ARBA" id="ARBA00002444"/>
    </source>
</evidence>
<keyword evidence="9 15" id="KW-0479">Metal-binding</keyword>
<dbReference type="FunFam" id="1.20.810.10:FF:000004">
    <property type="entry name" value="Cytochrome b"/>
    <property type="match status" value="1"/>
</dbReference>
<evidence type="ECO:0000256" key="14">
    <source>
        <dbReference type="PIRSR" id="PIRSR038885-1"/>
    </source>
</evidence>
<accession>A0A368DPW7</accession>
<feature type="binding site" evidence="14">
    <location>
        <position position="216"/>
    </location>
    <ligand>
        <name>a ubiquinone</name>
        <dbReference type="ChEBI" id="CHEBI:16389"/>
    </ligand>
</feature>
<dbReference type="GO" id="GO:0045275">
    <property type="term" value="C:respiratory chain complex III"/>
    <property type="evidence" value="ECO:0007669"/>
    <property type="project" value="InterPro"/>
</dbReference>
<dbReference type="PROSITE" id="PS51002">
    <property type="entry name" value="CYTB_NTER"/>
    <property type="match status" value="1"/>
</dbReference>
<comment type="cofactor">
    <cofactor evidence="15">
        <name>heme</name>
        <dbReference type="ChEBI" id="CHEBI:30413"/>
    </cofactor>
    <text evidence="15">Binds 2 heme groups non-covalently.</text>
</comment>
<keyword evidence="8 16" id="KW-0812">Transmembrane</keyword>
<comment type="subunit">
    <text evidence="3 16">The main subunits of complex b-c1 are: cytochrome b, cytochrome c1 and the Rieske protein.</text>
</comment>
<evidence type="ECO:0000256" key="2">
    <source>
        <dbReference type="ARBA" id="ARBA00004141"/>
    </source>
</evidence>
<dbReference type="EMBL" id="QOQD01000004">
    <property type="protein sequence ID" value="RCL73888.1"/>
    <property type="molecule type" value="Genomic_DNA"/>
</dbReference>
<comment type="subcellular location">
    <subcellularLocation>
        <location evidence="2">Membrane</location>
        <topology evidence="2">Multi-pass membrane protein</topology>
    </subcellularLocation>
</comment>
<evidence type="ECO:0000256" key="10">
    <source>
        <dbReference type="ARBA" id="ARBA00022982"/>
    </source>
</evidence>
<feature type="binding site" description="axial binding residue" evidence="15">
    <location>
        <position position="197"/>
    </location>
    <ligand>
        <name>heme b</name>
        <dbReference type="ChEBI" id="CHEBI:60344"/>
        <label>b562</label>
    </ligand>
    <ligandPart>
        <name>Fe</name>
        <dbReference type="ChEBI" id="CHEBI:18248"/>
    </ligandPart>
</feature>
<evidence type="ECO:0000256" key="3">
    <source>
        <dbReference type="ARBA" id="ARBA00011649"/>
    </source>
</evidence>
<comment type="caution">
    <text evidence="20">The sequence shown here is derived from an EMBL/GenBank/DDBJ whole genome shotgun (WGS) entry which is preliminary data.</text>
</comment>
<proteinExistence type="inferred from homology"/>
<dbReference type="InterPro" id="IPR048260">
    <property type="entry name" value="Cytochrome_b_C_euk/bac"/>
</dbReference>
<dbReference type="PANTHER" id="PTHR19271">
    <property type="entry name" value="CYTOCHROME B"/>
    <property type="match status" value="1"/>
</dbReference>